<dbReference type="Gene3D" id="1.10.3110.10">
    <property type="entry name" value="protoporphyrinogen ix oxidase, domain 3"/>
    <property type="match status" value="1"/>
</dbReference>
<keyword evidence="3 6" id="KW-0274">FAD</keyword>
<dbReference type="EC" id="1.3.3.15" evidence="6"/>
<dbReference type="GO" id="GO:0004729">
    <property type="term" value="F:oxygen-dependent protoporphyrinogen oxidase activity"/>
    <property type="evidence" value="ECO:0007669"/>
    <property type="project" value="UniProtKB-UniRule"/>
</dbReference>
<dbReference type="RefSeq" id="WP_129207130.1">
    <property type="nucleotide sequence ID" value="NZ_BMGU01000001.1"/>
</dbReference>
<dbReference type="EMBL" id="SDMK01000001">
    <property type="protein sequence ID" value="RXS97351.1"/>
    <property type="molecule type" value="Genomic_DNA"/>
</dbReference>
<evidence type="ECO:0000256" key="2">
    <source>
        <dbReference type="ARBA" id="ARBA00022630"/>
    </source>
</evidence>
<evidence type="ECO:0000256" key="1">
    <source>
        <dbReference type="ARBA" id="ARBA00001974"/>
    </source>
</evidence>
<dbReference type="Pfam" id="PF01593">
    <property type="entry name" value="Amino_oxidase"/>
    <property type="match status" value="1"/>
</dbReference>
<proteinExistence type="inferred from homology"/>
<dbReference type="Gene3D" id="3.50.50.60">
    <property type="entry name" value="FAD/NAD(P)-binding domain"/>
    <property type="match status" value="1"/>
</dbReference>
<dbReference type="AlphaFoldDB" id="A0A4Q1SIC4"/>
<dbReference type="GO" id="GO:0006783">
    <property type="term" value="P:heme biosynthetic process"/>
    <property type="evidence" value="ECO:0007669"/>
    <property type="project" value="UniProtKB-UniRule"/>
</dbReference>
<keyword evidence="9" id="KW-1185">Reference proteome</keyword>
<evidence type="ECO:0000313" key="9">
    <source>
        <dbReference type="Proteomes" id="UP000290253"/>
    </source>
</evidence>
<dbReference type="SUPFAM" id="SSF54373">
    <property type="entry name" value="FAD-linked reductases, C-terminal domain"/>
    <property type="match status" value="1"/>
</dbReference>
<dbReference type="InterPro" id="IPR050464">
    <property type="entry name" value="Zeta_carotene_desat/Oxidored"/>
</dbReference>
<dbReference type="OrthoDB" id="9805195at2"/>
<sequence>MKRIAVIGGGMSGTAAAYQLAREGAQDGNVAFTLYEASSRLGGIVETARVETADGRWIIECGPDAWVTEKPWARELAVELGLESEILPSNDAKRQTYLLRSDQLVLMPKDMRMMVPTTWEPIESSPLFSDEARAAYRREAESAAKLTALALKDGEDESVASFVRRHFGDEVTRTLAGPLLAGIFGGDVEMLSVRAVMPAFVKMEREHGSLIAALQSRKPSGGPAPAVFTTLASGLQTLVDRMQAAIPAEAIRLETPVTGLTRKGSKWHITLFSKVTLQTDHIPQNESFDEVILATPAHVTRALLAPVHADFGRLLDMEASSAIIVALGFAPKDTRNLQIPEGFGYLTFQPGPEDLMACTFADQKYLGRVPAGAVLLRAFFGGEAGLRLMSESDEALIARALRQLSAALGPLPAPALRLVRRAPRSLPQYAVGHPARMEELAALTAQFPGLHLVGNAYHGVGLPDMVRQGREAARKATS</sequence>
<keyword evidence="5 6" id="KW-0350">Heme biosynthesis</keyword>
<reference evidence="8 9" key="1">
    <citation type="journal article" date="2016" name="Int. J. Syst. Evol. Microbiol.">
        <title>Acidipila dinghuensis sp. nov., an acidobacterium isolated from forest soil.</title>
        <authorList>
            <person name="Jiang Y.W."/>
            <person name="Wang J."/>
            <person name="Chen M.H."/>
            <person name="Lv Y.Y."/>
            <person name="Qiu L.H."/>
        </authorList>
    </citation>
    <scope>NUCLEOTIDE SEQUENCE [LARGE SCALE GENOMIC DNA]</scope>
    <source>
        <strain evidence="8 9">DHOF10</strain>
    </source>
</reference>
<dbReference type="UniPathway" id="UPA00252"/>
<comment type="subcellular location">
    <subcellularLocation>
        <location evidence="6">Cytoplasm</location>
    </subcellularLocation>
</comment>
<dbReference type="GO" id="GO:0005737">
    <property type="term" value="C:cytoplasm"/>
    <property type="evidence" value="ECO:0007669"/>
    <property type="project" value="UniProtKB-SubCell"/>
</dbReference>
<comment type="function">
    <text evidence="6">Involved in coproporphyrin-dependent heme b biosynthesis. Catalyzes the oxidation of coproporphyrinogen III to coproporphyrin III.</text>
</comment>
<feature type="domain" description="Amine oxidase" evidence="7">
    <location>
        <begin position="11"/>
        <end position="475"/>
    </location>
</feature>
<dbReference type="InterPro" id="IPR036188">
    <property type="entry name" value="FAD/NAD-bd_sf"/>
</dbReference>
<dbReference type="PANTHER" id="PTHR42923">
    <property type="entry name" value="PROTOPORPHYRINOGEN OXIDASE"/>
    <property type="match status" value="1"/>
</dbReference>
<comment type="catalytic activity">
    <reaction evidence="6">
        <text>coproporphyrinogen III + 3 O2 = coproporphyrin III + 3 H2O2</text>
        <dbReference type="Rhea" id="RHEA:43436"/>
        <dbReference type="ChEBI" id="CHEBI:15379"/>
        <dbReference type="ChEBI" id="CHEBI:16240"/>
        <dbReference type="ChEBI" id="CHEBI:57309"/>
        <dbReference type="ChEBI" id="CHEBI:131725"/>
        <dbReference type="EC" id="1.3.3.15"/>
    </reaction>
</comment>
<comment type="cofactor">
    <cofactor evidence="1 6">
        <name>FAD</name>
        <dbReference type="ChEBI" id="CHEBI:57692"/>
    </cofactor>
</comment>
<gene>
    <name evidence="8" type="primary">hemG</name>
    <name evidence="8" type="ORF">ESZ00_05440</name>
</gene>
<organism evidence="8 9">
    <name type="scientific">Silvibacterium dinghuense</name>
    <dbReference type="NCBI Taxonomy" id="1560006"/>
    <lineage>
        <taxon>Bacteria</taxon>
        <taxon>Pseudomonadati</taxon>
        <taxon>Acidobacteriota</taxon>
        <taxon>Terriglobia</taxon>
        <taxon>Terriglobales</taxon>
        <taxon>Acidobacteriaceae</taxon>
        <taxon>Silvibacterium</taxon>
    </lineage>
</organism>
<comment type="similarity">
    <text evidence="6">Belongs to the protoporphyrinogen/coproporphyrinogen oxidase family. Coproporphyrinogen III oxidase subfamily.</text>
</comment>
<dbReference type="SUPFAM" id="SSF51905">
    <property type="entry name" value="FAD/NAD(P)-binding domain"/>
    <property type="match status" value="1"/>
</dbReference>
<name>A0A4Q1SIC4_9BACT</name>
<dbReference type="PANTHER" id="PTHR42923:SF3">
    <property type="entry name" value="PROTOPORPHYRINOGEN OXIDASE"/>
    <property type="match status" value="1"/>
</dbReference>
<keyword evidence="4 6" id="KW-0560">Oxidoreductase</keyword>
<keyword evidence="6" id="KW-0963">Cytoplasm</keyword>
<dbReference type="Gene3D" id="3.90.660.20">
    <property type="entry name" value="Protoporphyrinogen oxidase, mitochondrial, domain 2"/>
    <property type="match status" value="1"/>
</dbReference>
<evidence type="ECO:0000259" key="7">
    <source>
        <dbReference type="Pfam" id="PF01593"/>
    </source>
</evidence>
<evidence type="ECO:0000313" key="8">
    <source>
        <dbReference type="EMBL" id="RXS97351.1"/>
    </source>
</evidence>
<evidence type="ECO:0000256" key="5">
    <source>
        <dbReference type="ARBA" id="ARBA00023133"/>
    </source>
</evidence>
<accession>A0A4Q1SIC4</accession>
<evidence type="ECO:0000256" key="3">
    <source>
        <dbReference type="ARBA" id="ARBA00022827"/>
    </source>
</evidence>
<dbReference type="InterPro" id="IPR004572">
    <property type="entry name" value="Protoporphyrinogen_oxidase"/>
</dbReference>
<comment type="pathway">
    <text evidence="6">Porphyrin-containing compound metabolism; protoheme biosynthesis.</text>
</comment>
<evidence type="ECO:0000256" key="4">
    <source>
        <dbReference type="ARBA" id="ARBA00023002"/>
    </source>
</evidence>
<evidence type="ECO:0000256" key="6">
    <source>
        <dbReference type="RuleBase" id="RU364052"/>
    </source>
</evidence>
<dbReference type="InterPro" id="IPR002937">
    <property type="entry name" value="Amino_oxidase"/>
</dbReference>
<protein>
    <recommendedName>
        <fullName evidence="6">Coproporphyrinogen III oxidase</fullName>
        <ecNumber evidence="6">1.3.3.15</ecNumber>
    </recommendedName>
</protein>
<dbReference type="Proteomes" id="UP000290253">
    <property type="component" value="Unassembled WGS sequence"/>
</dbReference>
<keyword evidence="2 6" id="KW-0285">Flavoprotein</keyword>
<comment type="caution">
    <text evidence="8">The sequence shown here is derived from an EMBL/GenBank/DDBJ whole genome shotgun (WGS) entry which is preliminary data.</text>
</comment>
<dbReference type="NCBIfam" id="TIGR00562">
    <property type="entry name" value="proto_IX_ox"/>
    <property type="match status" value="1"/>
</dbReference>